<evidence type="ECO:0000256" key="1">
    <source>
        <dbReference type="SAM" id="Phobius"/>
    </source>
</evidence>
<accession>A0A0E9WB79</accession>
<keyword evidence="1" id="KW-0472">Membrane</keyword>
<reference evidence="2" key="2">
    <citation type="journal article" date="2015" name="Fish Shellfish Immunol.">
        <title>Early steps in the European eel (Anguilla anguilla)-Vibrio vulnificus interaction in the gills: Role of the RtxA13 toxin.</title>
        <authorList>
            <person name="Callol A."/>
            <person name="Pajuelo D."/>
            <person name="Ebbesson L."/>
            <person name="Teles M."/>
            <person name="MacKenzie S."/>
            <person name="Amaro C."/>
        </authorList>
    </citation>
    <scope>NUCLEOTIDE SEQUENCE</scope>
</reference>
<reference evidence="2" key="1">
    <citation type="submission" date="2014-11" db="EMBL/GenBank/DDBJ databases">
        <authorList>
            <person name="Amaro Gonzalez C."/>
        </authorList>
    </citation>
    <scope>NUCLEOTIDE SEQUENCE</scope>
</reference>
<organism evidence="2">
    <name type="scientific">Anguilla anguilla</name>
    <name type="common">European freshwater eel</name>
    <name type="synonym">Muraena anguilla</name>
    <dbReference type="NCBI Taxonomy" id="7936"/>
    <lineage>
        <taxon>Eukaryota</taxon>
        <taxon>Metazoa</taxon>
        <taxon>Chordata</taxon>
        <taxon>Craniata</taxon>
        <taxon>Vertebrata</taxon>
        <taxon>Euteleostomi</taxon>
        <taxon>Actinopterygii</taxon>
        <taxon>Neopterygii</taxon>
        <taxon>Teleostei</taxon>
        <taxon>Anguilliformes</taxon>
        <taxon>Anguillidae</taxon>
        <taxon>Anguilla</taxon>
    </lineage>
</organism>
<keyword evidence="1" id="KW-0812">Transmembrane</keyword>
<feature type="transmembrane region" description="Helical" evidence="1">
    <location>
        <begin position="7"/>
        <end position="27"/>
    </location>
</feature>
<evidence type="ECO:0000313" key="2">
    <source>
        <dbReference type="EMBL" id="JAH86805.1"/>
    </source>
</evidence>
<sequence>MSFSKRFILVTVWVKIPHTLFSMLSGFRLKENYKYLQALHSLQDWS</sequence>
<keyword evidence="1" id="KW-1133">Transmembrane helix</keyword>
<name>A0A0E9WB79_ANGAN</name>
<protein>
    <submittedName>
        <fullName evidence="2">Uncharacterized protein</fullName>
    </submittedName>
</protein>
<dbReference type="EMBL" id="GBXM01021772">
    <property type="protein sequence ID" value="JAH86805.1"/>
    <property type="molecule type" value="Transcribed_RNA"/>
</dbReference>
<dbReference type="AlphaFoldDB" id="A0A0E9WB79"/>
<proteinExistence type="predicted"/>